<gene>
    <name evidence="1" type="ORF">PDMSB3_4021</name>
</gene>
<dbReference type="KEGG" id="pdio:PDMSB3_4021"/>
<proteinExistence type="predicted"/>
<name>A0A5Q4ZFR1_9BURK</name>
<dbReference type="Proteomes" id="UP000325811">
    <property type="component" value="Chromosome I"/>
</dbReference>
<evidence type="ECO:0000313" key="2">
    <source>
        <dbReference type="Proteomes" id="UP000325811"/>
    </source>
</evidence>
<dbReference type="AlphaFoldDB" id="A0A5Q4ZFR1"/>
<reference evidence="1 2" key="1">
    <citation type="submission" date="2019-08" db="EMBL/GenBank/DDBJ databases">
        <authorList>
            <person name="Herpell B J."/>
        </authorList>
    </citation>
    <scope>NUCLEOTIDE SEQUENCE [LARGE SCALE GENOMIC DNA]</scope>
    <source>
        <strain evidence="2">Msb3</strain>
    </source>
</reference>
<evidence type="ECO:0000313" key="1">
    <source>
        <dbReference type="EMBL" id="VVD30471.1"/>
    </source>
</evidence>
<dbReference type="EMBL" id="LR699553">
    <property type="protein sequence ID" value="VVD30471.1"/>
    <property type="molecule type" value="Genomic_DNA"/>
</dbReference>
<protein>
    <submittedName>
        <fullName evidence="1">Uncharacterized protein</fullName>
    </submittedName>
</protein>
<accession>A0A5Q4ZFR1</accession>
<organism evidence="1 2">
    <name type="scientific">Paraburkholderia dioscoreae</name>
    <dbReference type="NCBI Taxonomy" id="2604047"/>
    <lineage>
        <taxon>Bacteria</taxon>
        <taxon>Pseudomonadati</taxon>
        <taxon>Pseudomonadota</taxon>
        <taxon>Betaproteobacteria</taxon>
        <taxon>Burkholderiales</taxon>
        <taxon>Burkholderiaceae</taxon>
        <taxon>Paraburkholderia</taxon>
    </lineage>
</organism>
<sequence>MRQASDCFLTNAYVTLRGCRRLVCGDRHTRLTGYSARPYSAMCAAAPAARFASPTFLPRKNLRVFGTGRNGAQRLVRTAGKRAFLRASAPRVQRDDSSCSTLRRMLKTA</sequence>
<keyword evidence="2" id="KW-1185">Reference proteome</keyword>